<dbReference type="InterPro" id="IPR025584">
    <property type="entry name" value="Cthe_2159"/>
</dbReference>
<feature type="region of interest" description="Disordered" evidence="1">
    <location>
        <begin position="284"/>
        <end position="405"/>
    </location>
</feature>
<comment type="caution">
    <text evidence="3">The sequence shown here is derived from an EMBL/GenBank/DDBJ whole genome shotgun (WGS) entry which is preliminary data.</text>
</comment>
<name>A0A6L5YMQ6_9FIRM</name>
<dbReference type="Proteomes" id="UP000474024">
    <property type="component" value="Unassembled WGS sequence"/>
</dbReference>
<feature type="transmembrane region" description="Helical" evidence="2">
    <location>
        <begin position="7"/>
        <end position="28"/>
    </location>
</feature>
<dbReference type="Pfam" id="PF14262">
    <property type="entry name" value="Cthe_2159"/>
    <property type="match status" value="2"/>
</dbReference>
<keyword evidence="2" id="KW-0812">Transmembrane</keyword>
<keyword evidence="2" id="KW-1133">Transmembrane helix</keyword>
<evidence type="ECO:0000256" key="1">
    <source>
        <dbReference type="SAM" id="MobiDB-lite"/>
    </source>
</evidence>
<organism evidence="3 4">
    <name type="scientific">Roseburia porci</name>
    <dbReference type="NCBI Taxonomy" id="2605790"/>
    <lineage>
        <taxon>Bacteria</taxon>
        <taxon>Bacillati</taxon>
        <taxon>Bacillota</taxon>
        <taxon>Clostridia</taxon>
        <taxon>Lachnospirales</taxon>
        <taxon>Lachnospiraceae</taxon>
        <taxon>Roseburia</taxon>
    </lineage>
</organism>
<sequence length="550" mass="57046">MSKKKKQAVIVVTISILVAAVIILMMQIGQNTSKTAEKSAVISLADDGIKIKGGGVTVKDQVITITNPGDYTFSGSLSDGRIVIDVSEGTVNVTLNGVDITSSERDVIFSKDSAEVNVIVADGTDNTLVSGTEDFTADEDDLDEDGTYKNKQKAVIFTKGNLTISGTGSLNVTGNIYNGIQTKGTLSLQDVQLTVNAVHHGVKSKQEMSLISGTYDVTSGEDGFHSDLNITVSDGSYAIAAGDDGIHADGELTVDNGSITISESVEGLEGHMITINDGQIDITSSDDGINANGGSQNGFGMGGGMQQPQNADGSAEPPQKPDDSDTAGSSENMPQMPDNSDGSMGDMPQMPEGTEMGEAPSDMPQEQEENKDSDSEESDSQVDTTTTPELTINGGSIHVNAQGDGIDSNGNITINGGTVYVDGPSGGGDSALDYGTENGGILTINGGNVIAIGMSDMLEAVDASSTQTSIMYVFSQTVTKGTEVTVSDSNGNTVFTYTPVKDADSVILSSADLTEGETYTFTYGEQSESITVDSVNTTNYTRSAMGPGKR</sequence>
<reference evidence="3 4" key="1">
    <citation type="submission" date="2019-08" db="EMBL/GenBank/DDBJ databases">
        <title>In-depth cultivation of the pig gut microbiome towards novel bacterial diversity and tailored functional studies.</title>
        <authorList>
            <person name="Wylensek D."/>
            <person name="Hitch T.C.A."/>
            <person name="Clavel T."/>
        </authorList>
    </citation>
    <scope>NUCLEOTIDE SEQUENCE [LARGE SCALE GENOMIC DNA]</scope>
    <source>
        <strain evidence="3 4">MUC/MUC-530-WT-4D</strain>
    </source>
</reference>
<feature type="compositionally biased region" description="Gly residues" evidence="1">
    <location>
        <begin position="295"/>
        <end position="305"/>
    </location>
</feature>
<feature type="compositionally biased region" description="Polar residues" evidence="1">
    <location>
        <begin position="326"/>
        <end position="342"/>
    </location>
</feature>
<accession>A0A6L5YMQ6</accession>
<protein>
    <submittedName>
        <fullName evidence="3">Carbohydrate-binding domain-containing protein</fullName>
    </submittedName>
</protein>
<evidence type="ECO:0000313" key="4">
    <source>
        <dbReference type="Proteomes" id="UP000474024"/>
    </source>
</evidence>
<dbReference type="AlphaFoldDB" id="A0A6L5YMQ6"/>
<evidence type="ECO:0000313" key="3">
    <source>
        <dbReference type="EMBL" id="MST73568.1"/>
    </source>
</evidence>
<gene>
    <name evidence="3" type="ORF">FYJ75_00780</name>
</gene>
<dbReference type="EMBL" id="VUNI01000001">
    <property type="protein sequence ID" value="MST73568.1"/>
    <property type="molecule type" value="Genomic_DNA"/>
</dbReference>
<dbReference type="RefSeq" id="WP_154427852.1">
    <property type="nucleotide sequence ID" value="NZ_VUNI01000001.1"/>
</dbReference>
<proteinExistence type="predicted"/>
<evidence type="ECO:0000256" key="2">
    <source>
        <dbReference type="SAM" id="Phobius"/>
    </source>
</evidence>
<keyword evidence="4" id="KW-1185">Reference proteome</keyword>
<keyword evidence="2" id="KW-0472">Membrane</keyword>